<dbReference type="SUPFAM" id="SSF56047">
    <property type="entry name" value="Ribosomal protein S8"/>
    <property type="match status" value="1"/>
</dbReference>
<accession>V9IH73</accession>
<organism evidence="1">
    <name type="scientific">Apis cerana</name>
    <name type="common">Indian honeybee</name>
    <dbReference type="NCBI Taxonomy" id="7461"/>
    <lineage>
        <taxon>Eukaryota</taxon>
        <taxon>Metazoa</taxon>
        <taxon>Ecdysozoa</taxon>
        <taxon>Arthropoda</taxon>
        <taxon>Hexapoda</taxon>
        <taxon>Insecta</taxon>
        <taxon>Pterygota</taxon>
        <taxon>Neoptera</taxon>
        <taxon>Endopterygota</taxon>
        <taxon>Hymenoptera</taxon>
        <taxon>Apocrita</taxon>
        <taxon>Aculeata</taxon>
        <taxon>Apoidea</taxon>
        <taxon>Anthophila</taxon>
        <taxon>Apidae</taxon>
        <taxon>Apis</taxon>
    </lineage>
</organism>
<proteinExistence type="evidence at transcript level"/>
<gene>
    <name evidence="1" type="ORF">ACCB03909</name>
</gene>
<dbReference type="AlphaFoldDB" id="V9IH73"/>
<name>V9IH73_APICE</name>
<dbReference type="GO" id="GO:0006412">
    <property type="term" value="P:translation"/>
    <property type="evidence" value="ECO:0007669"/>
    <property type="project" value="InterPro"/>
</dbReference>
<dbReference type="InterPro" id="IPR035987">
    <property type="entry name" value="Ribosomal_uS8_sf"/>
</dbReference>
<sequence length="90" mass="10552">MTRNTSIKCQRFIFLTRQLTDSAAGKGYSGSVNRNKLLNRIKNASLWKMKMSMQNHTKLLMQLKDFLHKSGYDKSLQIILSKNWLDFLQK</sequence>
<dbReference type="EMBL" id="JR042702">
    <property type="protein sequence ID" value="AEY59654.1"/>
    <property type="molecule type" value="mRNA"/>
</dbReference>
<evidence type="ECO:0000313" key="1">
    <source>
        <dbReference type="EMBL" id="AEY59654.1"/>
    </source>
</evidence>
<dbReference type="GO" id="GO:0003735">
    <property type="term" value="F:structural constituent of ribosome"/>
    <property type="evidence" value="ECO:0007669"/>
    <property type="project" value="InterPro"/>
</dbReference>
<dbReference type="GO" id="GO:0005840">
    <property type="term" value="C:ribosome"/>
    <property type="evidence" value="ECO:0007669"/>
    <property type="project" value="InterPro"/>
</dbReference>
<reference evidence="1" key="1">
    <citation type="submission" date="2011-11" db="EMBL/GenBank/DDBJ databases">
        <title>Decoding the brain transcriptome of the Eastern honeybee (Apis cerana) based on pyrosequencing.</title>
        <authorList>
            <person name="Sun L."/>
            <person name="Zheng H."/>
            <person name="Wang Y."/>
            <person name="Xie X."/>
            <person name="Zhu Y."/>
            <person name="Gu W."/>
            <person name="Wang S."/>
        </authorList>
    </citation>
    <scope>NUCLEOTIDE SEQUENCE</scope>
    <source>
        <tissue evidence="1">Brain</tissue>
    </source>
</reference>
<protein>
    <submittedName>
        <fullName evidence="1">Uncharacterized protein</fullName>
    </submittedName>
</protein>